<feature type="domain" description="Neurotransmitter-gated ion-channel ligand-binding" evidence="6">
    <location>
        <begin position="31"/>
        <end position="164"/>
    </location>
</feature>
<dbReference type="Gene3D" id="1.20.58.390">
    <property type="entry name" value="Neurotransmitter-gated ion-channel transmembrane domain"/>
    <property type="match status" value="1"/>
</dbReference>
<dbReference type="Proteomes" id="UP001176961">
    <property type="component" value="Unassembled WGS sequence"/>
</dbReference>
<feature type="transmembrane region" description="Helical" evidence="5">
    <location>
        <begin position="346"/>
        <end position="371"/>
    </location>
</feature>
<feature type="transmembrane region" description="Helical" evidence="5">
    <location>
        <begin position="279"/>
        <end position="299"/>
    </location>
</feature>
<protein>
    <recommendedName>
        <fullName evidence="6">Neurotransmitter-gated ion-channel ligand-binding domain-containing protein</fullName>
    </recommendedName>
</protein>
<keyword evidence="2 5" id="KW-0812">Transmembrane</keyword>
<dbReference type="InterPro" id="IPR006202">
    <property type="entry name" value="Neur_chan_lig-bd"/>
</dbReference>
<evidence type="ECO:0000256" key="3">
    <source>
        <dbReference type="ARBA" id="ARBA00022989"/>
    </source>
</evidence>
<dbReference type="Pfam" id="PF02931">
    <property type="entry name" value="Neur_chan_LBD"/>
    <property type="match status" value="1"/>
</dbReference>
<proteinExistence type="predicted"/>
<feature type="transmembrane region" description="Helical" evidence="5">
    <location>
        <begin position="215"/>
        <end position="234"/>
    </location>
</feature>
<dbReference type="InterPro" id="IPR006201">
    <property type="entry name" value="Neur_channel"/>
</dbReference>
<evidence type="ECO:0000256" key="1">
    <source>
        <dbReference type="ARBA" id="ARBA00004141"/>
    </source>
</evidence>
<evidence type="ECO:0000256" key="2">
    <source>
        <dbReference type="ARBA" id="ARBA00022692"/>
    </source>
</evidence>
<gene>
    <name evidence="7" type="ORF">CYNAS_LOCUS21704</name>
</gene>
<dbReference type="InterPro" id="IPR038050">
    <property type="entry name" value="Neuro_actylchol_rec"/>
</dbReference>
<comment type="subcellular location">
    <subcellularLocation>
        <location evidence="1">Membrane</location>
        <topology evidence="1">Multi-pass membrane protein</topology>
    </subcellularLocation>
</comment>
<evidence type="ECO:0000256" key="5">
    <source>
        <dbReference type="SAM" id="Phobius"/>
    </source>
</evidence>
<feature type="transmembrane region" description="Helical" evidence="5">
    <location>
        <begin position="241"/>
        <end position="259"/>
    </location>
</feature>
<reference evidence="7" key="1">
    <citation type="submission" date="2023-07" db="EMBL/GenBank/DDBJ databases">
        <authorList>
            <consortium name="CYATHOMIX"/>
        </authorList>
    </citation>
    <scope>NUCLEOTIDE SEQUENCE</scope>
    <source>
        <strain evidence="7">N/A</strain>
    </source>
</reference>
<dbReference type="SUPFAM" id="SSF90112">
    <property type="entry name" value="Neurotransmitter-gated ion-channel transmembrane pore"/>
    <property type="match status" value="1"/>
</dbReference>
<comment type="caution">
    <text evidence="7">The sequence shown here is derived from an EMBL/GenBank/DDBJ whole genome shotgun (WGS) entry which is preliminary data.</text>
</comment>
<evidence type="ECO:0000259" key="6">
    <source>
        <dbReference type="Pfam" id="PF02931"/>
    </source>
</evidence>
<dbReference type="AlphaFoldDB" id="A0AA36HFA9"/>
<keyword evidence="3 5" id="KW-1133">Transmembrane helix</keyword>
<keyword evidence="8" id="KW-1185">Reference proteome</keyword>
<name>A0AA36HFA9_CYLNA</name>
<sequence>MLSKISKHQNIGKVFSRKQVSKLLAAGKDGSLIVDVGLEITSMSIVPNTNTMNVDVIITRTWNDPSLYFAHLQPCHPYLNLISQRNNLWIPELSFPLSNGAYEHDTTIQLSREGTIVHSTRMQQTIPCQTSALDYPFGNVTCTLMWRNEANSRDNQQMRWDNNALSRPFGGNKIDQVGDLILLDVNLDHTELYRHNGVFDELSAMFTFRRGHYKLLLLFFLPSALFMLMSWFSLILGPMAITRSILIVGSLVLLLIHYSTNMAGLPETTGVTSIDVWKVFSLLFVMSILMELVIVTCMASMGRSRKWTSCCRSGRRKGKYELEPLYEELNDLRTRKTRRTCGCCRYTALILDCVSLWISAAVFVLFMFLFFTRGQKIVEWLNELNLKNLSL</sequence>
<dbReference type="GO" id="GO:0004888">
    <property type="term" value="F:transmembrane signaling receptor activity"/>
    <property type="evidence" value="ECO:0007669"/>
    <property type="project" value="InterPro"/>
</dbReference>
<dbReference type="InterPro" id="IPR036719">
    <property type="entry name" value="Neuro-gated_channel_TM_sf"/>
</dbReference>
<evidence type="ECO:0000313" key="7">
    <source>
        <dbReference type="EMBL" id="CAJ0609721.1"/>
    </source>
</evidence>
<organism evidence="7 8">
    <name type="scientific">Cylicocyclus nassatus</name>
    <name type="common">Nematode worm</name>
    <dbReference type="NCBI Taxonomy" id="53992"/>
    <lineage>
        <taxon>Eukaryota</taxon>
        <taxon>Metazoa</taxon>
        <taxon>Ecdysozoa</taxon>
        <taxon>Nematoda</taxon>
        <taxon>Chromadorea</taxon>
        <taxon>Rhabditida</taxon>
        <taxon>Rhabditina</taxon>
        <taxon>Rhabditomorpha</taxon>
        <taxon>Strongyloidea</taxon>
        <taxon>Strongylidae</taxon>
        <taxon>Cylicocyclus</taxon>
    </lineage>
</organism>
<dbReference type="PANTHER" id="PTHR18945">
    <property type="entry name" value="NEUROTRANSMITTER GATED ION CHANNEL"/>
    <property type="match status" value="1"/>
</dbReference>
<dbReference type="InterPro" id="IPR036734">
    <property type="entry name" value="Neur_chan_lig-bd_sf"/>
</dbReference>
<accession>A0AA36HFA9</accession>
<evidence type="ECO:0000256" key="4">
    <source>
        <dbReference type="ARBA" id="ARBA00023136"/>
    </source>
</evidence>
<dbReference type="GO" id="GO:0016020">
    <property type="term" value="C:membrane"/>
    <property type="evidence" value="ECO:0007669"/>
    <property type="project" value="UniProtKB-SubCell"/>
</dbReference>
<dbReference type="SUPFAM" id="SSF63712">
    <property type="entry name" value="Nicotinic receptor ligand binding domain-like"/>
    <property type="match status" value="1"/>
</dbReference>
<dbReference type="Gene3D" id="2.70.170.10">
    <property type="entry name" value="Neurotransmitter-gated ion-channel ligand-binding domain"/>
    <property type="match status" value="1"/>
</dbReference>
<dbReference type="GO" id="GO:0005230">
    <property type="term" value="F:extracellular ligand-gated monoatomic ion channel activity"/>
    <property type="evidence" value="ECO:0007669"/>
    <property type="project" value="InterPro"/>
</dbReference>
<dbReference type="EMBL" id="CATQJL010000326">
    <property type="protein sequence ID" value="CAJ0609721.1"/>
    <property type="molecule type" value="Genomic_DNA"/>
</dbReference>
<keyword evidence="4 5" id="KW-0472">Membrane</keyword>
<evidence type="ECO:0000313" key="8">
    <source>
        <dbReference type="Proteomes" id="UP001176961"/>
    </source>
</evidence>